<dbReference type="Gene3D" id="3.20.20.140">
    <property type="entry name" value="Metal-dependent hydrolases"/>
    <property type="match status" value="1"/>
</dbReference>
<evidence type="ECO:0000313" key="1">
    <source>
        <dbReference type="EMBL" id="ROP81311.1"/>
    </source>
</evidence>
<accession>A0A3N1KKF8</accession>
<dbReference type="GO" id="GO:0006508">
    <property type="term" value="P:proteolysis"/>
    <property type="evidence" value="ECO:0007669"/>
    <property type="project" value="InterPro"/>
</dbReference>
<organism evidence="1 2">
    <name type="scientific">Stella humosa</name>
    <dbReference type="NCBI Taxonomy" id="94"/>
    <lineage>
        <taxon>Bacteria</taxon>
        <taxon>Pseudomonadati</taxon>
        <taxon>Pseudomonadota</taxon>
        <taxon>Alphaproteobacteria</taxon>
        <taxon>Rhodospirillales</taxon>
        <taxon>Stellaceae</taxon>
        <taxon>Stella</taxon>
    </lineage>
</organism>
<dbReference type="GO" id="GO:0070573">
    <property type="term" value="F:metallodipeptidase activity"/>
    <property type="evidence" value="ECO:0007669"/>
    <property type="project" value="InterPro"/>
</dbReference>
<dbReference type="PANTHER" id="PTHR10443">
    <property type="entry name" value="MICROSOMAL DIPEPTIDASE"/>
    <property type="match status" value="1"/>
</dbReference>
<dbReference type="AlphaFoldDB" id="A0A3N1KKF8"/>
<dbReference type="InterPro" id="IPR008257">
    <property type="entry name" value="Pept_M19"/>
</dbReference>
<gene>
    <name evidence="1" type="ORF">EDC65_5167</name>
</gene>
<sequence>MADDMVAGIEQSRADALHEAAVVCDLTLPWGPGYANQDRVLSRFRASGIDFVSLTVGLDRMSLEQTIRHIAAERARFAKLESEGYVLVDTVDDILRAKREGKLALGFHFQGSNPLQGDPKMVGLYYRLGIRHMLFAYNQRNMAADGCHEDSDVGLSRFGHALVREMNRVGMIIDCTHTGHRSTMDILEASADPVMFSHSNAWSLVPHDRNIKDDQILACAAKGGLIGINGVGHFLSTDMVASPEAFFRHIDYMVTKTHWRHVCIGIDHVYYSEQMAERRTANPDTFPRGYPTGGKVASYVMPEDLRAVTRLMVDHGYPDEAVRGILGQNFLDLARRVWKPVATA</sequence>
<keyword evidence="2" id="KW-1185">Reference proteome</keyword>
<reference evidence="1 2" key="1">
    <citation type="submission" date="2018-11" db="EMBL/GenBank/DDBJ databases">
        <title>Genomic Encyclopedia of Type Strains, Phase IV (KMG-IV): sequencing the most valuable type-strain genomes for metagenomic binning, comparative biology and taxonomic classification.</title>
        <authorList>
            <person name="Goeker M."/>
        </authorList>
    </citation>
    <scope>NUCLEOTIDE SEQUENCE [LARGE SCALE GENOMIC DNA]</scope>
    <source>
        <strain evidence="1 2">DSM 5900</strain>
    </source>
</reference>
<dbReference type="PROSITE" id="PS51365">
    <property type="entry name" value="RENAL_DIPEPTIDASE_2"/>
    <property type="match status" value="1"/>
</dbReference>
<proteinExistence type="predicted"/>
<dbReference type="InterPro" id="IPR032466">
    <property type="entry name" value="Metal_Hydrolase"/>
</dbReference>
<protein>
    <submittedName>
        <fullName evidence="1">Membrane dipeptidase</fullName>
    </submittedName>
</protein>
<dbReference type="PANTHER" id="PTHR10443:SF12">
    <property type="entry name" value="DIPEPTIDASE"/>
    <property type="match status" value="1"/>
</dbReference>
<dbReference type="EMBL" id="RJKX01000018">
    <property type="protein sequence ID" value="ROP81311.1"/>
    <property type="molecule type" value="Genomic_DNA"/>
</dbReference>
<dbReference type="SUPFAM" id="SSF51556">
    <property type="entry name" value="Metallo-dependent hydrolases"/>
    <property type="match status" value="1"/>
</dbReference>
<dbReference type="Proteomes" id="UP000278222">
    <property type="component" value="Unassembled WGS sequence"/>
</dbReference>
<evidence type="ECO:0000313" key="2">
    <source>
        <dbReference type="Proteomes" id="UP000278222"/>
    </source>
</evidence>
<comment type="caution">
    <text evidence="1">The sequence shown here is derived from an EMBL/GenBank/DDBJ whole genome shotgun (WGS) entry which is preliminary data.</text>
</comment>
<name>A0A3N1KKF8_9PROT</name>
<dbReference type="Pfam" id="PF01244">
    <property type="entry name" value="Peptidase_M19"/>
    <property type="match status" value="1"/>
</dbReference>